<dbReference type="Proteomes" id="UP000032141">
    <property type="component" value="Chromosome C1"/>
</dbReference>
<accession>A0A0D3A6I8</accession>
<sequence length="84" mass="9599">MWRNTSKDHEFGLCVKKELRLLMQFSPSHSPQIMANKRPTALHPAISSHPAFFSPVLLRLYQTTVSSSRITLLVLGCLRLYFLA</sequence>
<dbReference type="Gramene" id="Bo1g042940.1">
    <property type="protein sequence ID" value="Bo1g042940.1"/>
    <property type="gene ID" value="Bo1g042940"/>
</dbReference>
<dbReference type="EnsemblPlants" id="Bo1g042940.1">
    <property type="protein sequence ID" value="Bo1g042940.1"/>
    <property type="gene ID" value="Bo1g042940"/>
</dbReference>
<proteinExistence type="predicted"/>
<evidence type="ECO:0000313" key="1">
    <source>
        <dbReference type="EnsemblPlants" id="Bo1g042940.1"/>
    </source>
</evidence>
<organism evidence="1 2">
    <name type="scientific">Brassica oleracea var. oleracea</name>
    <dbReference type="NCBI Taxonomy" id="109376"/>
    <lineage>
        <taxon>Eukaryota</taxon>
        <taxon>Viridiplantae</taxon>
        <taxon>Streptophyta</taxon>
        <taxon>Embryophyta</taxon>
        <taxon>Tracheophyta</taxon>
        <taxon>Spermatophyta</taxon>
        <taxon>Magnoliopsida</taxon>
        <taxon>eudicotyledons</taxon>
        <taxon>Gunneridae</taxon>
        <taxon>Pentapetalae</taxon>
        <taxon>rosids</taxon>
        <taxon>malvids</taxon>
        <taxon>Brassicales</taxon>
        <taxon>Brassicaceae</taxon>
        <taxon>Brassiceae</taxon>
        <taxon>Brassica</taxon>
    </lineage>
</organism>
<dbReference type="AlphaFoldDB" id="A0A0D3A6I8"/>
<evidence type="ECO:0000313" key="2">
    <source>
        <dbReference type="Proteomes" id="UP000032141"/>
    </source>
</evidence>
<dbReference type="OMA" id="IMANKRP"/>
<protein>
    <submittedName>
        <fullName evidence="1">Uncharacterized protein</fullName>
    </submittedName>
</protein>
<reference evidence="1 2" key="1">
    <citation type="journal article" date="2014" name="Genome Biol.">
        <title>Transcriptome and methylome profiling reveals relics of genome dominance in the mesopolyploid Brassica oleracea.</title>
        <authorList>
            <person name="Parkin I.A."/>
            <person name="Koh C."/>
            <person name="Tang H."/>
            <person name="Robinson S.J."/>
            <person name="Kagale S."/>
            <person name="Clarke W.E."/>
            <person name="Town C.D."/>
            <person name="Nixon J."/>
            <person name="Krishnakumar V."/>
            <person name="Bidwell S.L."/>
            <person name="Denoeud F."/>
            <person name="Belcram H."/>
            <person name="Links M.G."/>
            <person name="Just J."/>
            <person name="Clarke C."/>
            <person name="Bender T."/>
            <person name="Huebert T."/>
            <person name="Mason A.S."/>
            <person name="Pires J.C."/>
            <person name="Barker G."/>
            <person name="Moore J."/>
            <person name="Walley P.G."/>
            <person name="Manoli S."/>
            <person name="Batley J."/>
            <person name="Edwards D."/>
            <person name="Nelson M.N."/>
            <person name="Wang X."/>
            <person name="Paterson A.H."/>
            <person name="King G."/>
            <person name="Bancroft I."/>
            <person name="Chalhoub B."/>
            <person name="Sharpe A.G."/>
        </authorList>
    </citation>
    <scope>NUCLEOTIDE SEQUENCE</scope>
    <source>
        <strain evidence="1 2">cv. TO1000</strain>
    </source>
</reference>
<keyword evidence="2" id="KW-1185">Reference proteome</keyword>
<reference evidence="1" key="2">
    <citation type="submission" date="2015-03" db="UniProtKB">
        <authorList>
            <consortium name="EnsemblPlants"/>
        </authorList>
    </citation>
    <scope>IDENTIFICATION</scope>
</reference>
<name>A0A0D3A6I8_BRAOL</name>
<dbReference type="HOGENOM" id="CLU_2530590_0_0_1"/>